<name>A0ABU5ZR07_9FLAO</name>
<dbReference type="RefSeq" id="WP_324178536.1">
    <property type="nucleotide sequence ID" value="NZ_BAABAW010000003.1"/>
</dbReference>
<feature type="region of interest" description="Disordered" evidence="1">
    <location>
        <begin position="27"/>
        <end position="68"/>
    </location>
</feature>
<dbReference type="EMBL" id="JAYKLX010000002">
    <property type="protein sequence ID" value="MEB3344488.1"/>
    <property type="molecule type" value="Genomic_DNA"/>
</dbReference>
<evidence type="ECO:0000256" key="2">
    <source>
        <dbReference type="SAM" id="SignalP"/>
    </source>
</evidence>
<evidence type="ECO:0000256" key="1">
    <source>
        <dbReference type="SAM" id="MobiDB-lite"/>
    </source>
</evidence>
<keyword evidence="4" id="KW-1185">Reference proteome</keyword>
<comment type="caution">
    <text evidence="3">The sequence shown here is derived from an EMBL/GenBank/DDBJ whole genome shotgun (WGS) entry which is preliminary data.</text>
</comment>
<gene>
    <name evidence="3" type="ORF">U6A24_03395</name>
</gene>
<feature type="compositionally biased region" description="Low complexity" evidence="1">
    <location>
        <begin position="30"/>
        <end position="45"/>
    </location>
</feature>
<protein>
    <submittedName>
        <fullName evidence="3">Uncharacterized protein</fullName>
    </submittedName>
</protein>
<proteinExistence type="predicted"/>
<sequence>MKKITYLLAISIALLSCEAESFEDATLTQDNNIENPENNPGNDPDINPEKIIDDYNETDGGLDYNTAG</sequence>
<feature type="chain" id="PRO_5045097412" evidence="2">
    <location>
        <begin position="22"/>
        <end position="68"/>
    </location>
</feature>
<dbReference type="Proteomes" id="UP001327027">
    <property type="component" value="Unassembled WGS sequence"/>
</dbReference>
<keyword evidence="2" id="KW-0732">Signal</keyword>
<feature type="signal peptide" evidence="2">
    <location>
        <begin position="1"/>
        <end position="21"/>
    </location>
</feature>
<evidence type="ECO:0000313" key="4">
    <source>
        <dbReference type="Proteomes" id="UP001327027"/>
    </source>
</evidence>
<reference evidence="3 4" key="1">
    <citation type="journal article" date="2013" name="Int. J. Syst. Evol. Microbiol.">
        <title>Aquimarina gracilis sp. nov., isolated from the gut microflora of a mussel, Mytilus coruscus, and emended description of Aquimarina spongiae.</title>
        <authorList>
            <person name="Park S.C."/>
            <person name="Choe H.N."/>
            <person name="Baik K.S."/>
            <person name="Seong C.N."/>
        </authorList>
    </citation>
    <scope>NUCLEOTIDE SEQUENCE [LARGE SCALE GENOMIC DNA]</scope>
    <source>
        <strain evidence="3 4">PSC32</strain>
    </source>
</reference>
<evidence type="ECO:0000313" key="3">
    <source>
        <dbReference type="EMBL" id="MEB3344488.1"/>
    </source>
</evidence>
<dbReference type="PROSITE" id="PS51257">
    <property type="entry name" value="PROKAR_LIPOPROTEIN"/>
    <property type="match status" value="1"/>
</dbReference>
<organism evidence="3 4">
    <name type="scientific">Aquimarina gracilis</name>
    <dbReference type="NCBI Taxonomy" id="874422"/>
    <lineage>
        <taxon>Bacteria</taxon>
        <taxon>Pseudomonadati</taxon>
        <taxon>Bacteroidota</taxon>
        <taxon>Flavobacteriia</taxon>
        <taxon>Flavobacteriales</taxon>
        <taxon>Flavobacteriaceae</taxon>
        <taxon>Aquimarina</taxon>
    </lineage>
</organism>
<accession>A0ABU5ZR07</accession>